<dbReference type="InterPro" id="IPR009839">
    <property type="entry name" value="SseB_N"/>
</dbReference>
<gene>
    <name evidence="3" type="ORF">GCM10022215_34470</name>
</gene>
<feature type="domain" description="SseB protein N-terminal" evidence="2">
    <location>
        <begin position="36"/>
        <end position="160"/>
    </location>
</feature>
<dbReference type="RefSeq" id="WP_344734706.1">
    <property type="nucleotide sequence ID" value="NZ_BAAAZH010000028.1"/>
</dbReference>
<evidence type="ECO:0000313" key="4">
    <source>
        <dbReference type="Proteomes" id="UP001501495"/>
    </source>
</evidence>
<keyword evidence="4" id="KW-1185">Reference proteome</keyword>
<dbReference type="EMBL" id="BAAAZH010000028">
    <property type="protein sequence ID" value="GAA4125735.1"/>
    <property type="molecule type" value="Genomic_DNA"/>
</dbReference>
<dbReference type="Proteomes" id="UP001501495">
    <property type="component" value="Unassembled WGS sequence"/>
</dbReference>
<comment type="caution">
    <text evidence="3">The sequence shown here is derived from an EMBL/GenBank/DDBJ whole genome shotgun (WGS) entry which is preliminary data.</text>
</comment>
<proteinExistence type="predicted"/>
<accession>A0ABP7XUM5</accession>
<name>A0ABP7XUM5_9ACTN</name>
<reference evidence="4" key="1">
    <citation type="journal article" date="2019" name="Int. J. Syst. Evol. Microbiol.">
        <title>The Global Catalogue of Microorganisms (GCM) 10K type strain sequencing project: providing services to taxonomists for standard genome sequencing and annotation.</title>
        <authorList>
            <consortium name="The Broad Institute Genomics Platform"/>
            <consortium name="The Broad Institute Genome Sequencing Center for Infectious Disease"/>
            <person name="Wu L."/>
            <person name="Ma J."/>
        </authorList>
    </citation>
    <scope>NUCLEOTIDE SEQUENCE [LARGE SCALE GENOMIC DNA]</scope>
    <source>
        <strain evidence="4">JCM 16703</strain>
    </source>
</reference>
<feature type="compositionally biased region" description="Basic and acidic residues" evidence="1">
    <location>
        <begin position="1"/>
        <end position="15"/>
    </location>
</feature>
<evidence type="ECO:0000313" key="3">
    <source>
        <dbReference type="EMBL" id="GAA4125735.1"/>
    </source>
</evidence>
<feature type="region of interest" description="Disordered" evidence="1">
    <location>
        <begin position="1"/>
        <end position="32"/>
    </location>
</feature>
<organism evidence="3 4">
    <name type="scientific">Nocardioides fonticola</name>
    <dbReference type="NCBI Taxonomy" id="450363"/>
    <lineage>
        <taxon>Bacteria</taxon>
        <taxon>Bacillati</taxon>
        <taxon>Actinomycetota</taxon>
        <taxon>Actinomycetes</taxon>
        <taxon>Propionibacteriales</taxon>
        <taxon>Nocardioidaceae</taxon>
        <taxon>Nocardioides</taxon>
    </lineage>
</organism>
<dbReference type="Pfam" id="PF07179">
    <property type="entry name" value="SseB"/>
    <property type="match status" value="1"/>
</dbReference>
<sequence>MGDHHGPQDPVDGARRRTLLSPAAPDDTGASDPAVDAALSAFEAAPDDPERYLDALAALAVSRVLVPVVAVLGEIEYDEAGLARDKSSDMAAVLLTGADGRRALLAFTGTASMVRWNPEARPVPVPVAHAALAAVQEDAAALLVDVAGPVRFVVEGEDLQALARGWRIARLGAERGWIAPA</sequence>
<evidence type="ECO:0000259" key="2">
    <source>
        <dbReference type="Pfam" id="PF07179"/>
    </source>
</evidence>
<evidence type="ECO:0000256" key="1">
    <source>
        <dbReference type="SAM" id="MobiDB-lite"/>
    </source>
</evidence>
<protein>
    <recommendedName>
        <fullName evidence="2">SseB protein N-terminal domain-containing protein</fullName>
    </recommendedName>
</protein>